<keyword evidence="5" id="KW-1185">Reference proteome</keyword>
<proteinExistence type="inferred from homology"/>
<evidence type="ECO:0000313" key="5">
    <source>
        <dbReference type="Proteomes" id="UP001197974"/>
    </source>
</evidence>
<name>A0ABY9JVF0_9BACI</name>
<reference evidence="4 5" key="1">
    <citation type="submission" date="2023-06" db="EMBL/GenBank/DDBJ databases">
        <title>Five Gram-positive bacteria isolated from mangrove sediments in Shenzhen, Guangdong, China.</title>
        <authorList>
            <person name="Yu S."/>
            <person name="Zheng W."/>
            <person name="Huang Y."/>
        </authorList>
    </citation>
    <scope>NUCLEOTIDE SEQUENCE [LARGE SCALE GENOMIC DNA]</scope>
    <source>
        <strain evidence="4 5">SaN35-3</strain>
    </source>
</reference>
<dbReference type="InterPro" id="IPR008978">
    <property type="entry name" value="HSP20-like_chaperone"/>
</dbReference>
<dbReference type="CDD" id="cd06464">
    <property type="entry name" value="ACD_sHsps-like"/>
    <property type="match status" value="1"/>
</dbReference>
<gene>
    <name evidence="4" type="ORF">LC087_04025</name>
</gene>
<organism evidence="4 5">
    <name type="scientific">Bacillus carboniphilus</name>
    <dbReference type="NCBI Taxonomy" id="86663"/>
    <lineage>
        <taxon>Bacteria</taxon>
        <taxon>Bacillati</taxon>
        <taxon>Bacillota</taxon>
        <taxon>Bacilli</taxon>
        <taxon>Bacillales</taxon>
        <taxon>Bacillaceae</taxon>
        <taxon>Bacillus</taxon>
    </lineage>
</organism>
<dbReference type="EMBL" id="CP129013">
    <property type="protein sequence ID" value="WLR43360.1"/>
    <property type="molecule type" value="Genomic_DNA"/>
</dbReference>
<accession>A0ABY9JVF0</accession>
<dbReference type="Gene3D" id="2.60.40.790">
    <property type="match status" value="1"/>
</dbReference>
<dbReference type="InterPro" id="IPR002068">
    <property type="entry name" value="A-crystallin/Hsp20_dom"/>
</dbReference>
<evidence type="ECO:0000313" key="4">
    <source>
        <dbReference type="EMBL" id="WLR43360.1"/>
    </source>
</evidence>
<evidence type="ECO:0000256" key="2">
    <source>
        <dbReference type="RuleBase" id="RU003616"/>
    </source>
</evidence>
<evidence type="ECO:0000256" key="1">
    <source>
        <dbReference type="PROSITE-ProRule" id="PRU00285"/>
    </source>
</evidence>
<dbReference type="PROSITE" id="PS01031">
    <property type="entry name" value="SHSP"/>
    <property type="match status" value="1"/>
</dbReference>
<dbReference type="PANTHER" id="PTHR47062:SF1">
    <property type="entry name" value="SMALL HEAT SHOCK PROTEIN IBPA"/>
    <property type="match status" value="1"/>
</dbReference>
<dbReference type="PANTHER" id="PTHR47062">
    <property type="match status" value="1"/>
</dbReference>
<dbReference type="RefSeq" id="WP_226539587.1">
    <property type="nucleotide sequence ID" value="NZ_CP129013.1"/>
</dbReference>
<protein>
    <submittedName>
        <fullName evidence="4">Hsp20/alpha crystallin family protein</fullName>
    </submittedName>
</protein>
<evidence type="ECO:0000259" key="3">
    <source>
        <dbReference type="PROSITE" id="PS01031"/>
    </source>
</evidence>
<dbReference type="Proteomes" id="UP001197974">
    <property type="component" value="Chromosome"/>
</dbReference>
<feature type="domain" description="SHSP" evidence="3">
    <location>
        <begin position="45"/>
        <end position="150"/>
    </location>
</feature>
<sequence>MDNEKLMQWLNLAKNVYGSEFWETLFDEDFNRSMLKNSYVNHSIHQGIQSFPSYDVIEEDSYVNILIDLPGFDRNDIDLTAHKTMLVVKGSRKSNDLQFYHKGRFYGDFEKNIRLPKPLKENHMQAKMINGVLYIAYAVEEEQGETIPID</sequence>
<dbReference type="SUPFAM" id="SSF49764">
    <property type="entry name" value="HSP20-like chaperones"/>
    <property type="match status" value="1"/>
</dbReference>
<comment type="similarity">
    <text evidence="1 2">Belongs to the small heat shock protein (HSP20) family.</text>
</comment>
<dbReference type="Pfam" id="PF00011">
    <property type="entry name" value="HSP20"/>
    <property type="match status" value="1"/>
</dbReference>